<dbReference type="EMBL" id="JAHQIW010001633">
    <property type="protein sequence ID" value="KAJ1353197.1"/>
    <property type="molecule type" value="Genomic_DNA"/>
</dbReference>
<protein>
    <submittedName>
        <fullName evidence="1">Uncharacterized protein</fullName>
    </submittedName>
</protein>
<proteinExistence type="predicted"/>
<accession>A0AAD5MR06</accession>
<keyword evidence="2" id="KW-1185">Reference proteome</keyword>
<evidence type="ECO:0000313" key="1">
    <source>
        <dbReference type="EMBL" id="KAJ1353197.1"/>
    </source>
</evidence>
<reference evidence="1" key="1">
    <citation type="submission" date="2021-06" db="EMBL/GenBank/DDBJ databases">
        <title>Parelaphostrongylus tenuis whole genome reference sequence.</title>
        <authorList>
            <person name="Garwood T.J."/>
            <person name="Larsen P.A."/>
            <person name="Fountain-Jones N.M."/>
            <person name="Garbe J.R."/>
            <person name="Macchietto M.G."/>
            <person name="Kania S.A."/>
            <person name="Gerhold R.W."/>
            <person name="Richards J.E."/>
            <person name="Wolf T.M."/>
        </authorList>
    </citation>
    <scope>NUCLEOTIDE SEQUENCE</scope>
    <source>
        <strain evidence="1">MNPRO001-30</strain>
        <tissue evidence="1">Meninges</tissue>
    </source>
</reference>
<evidence type="ECO:0000313" key="2">
    <source>
        <dbReference type="Proteomes" id="UP001196413"/>
    </source>
</evidence>
<organism evidence="1 2">
    <name type="scientific">Parelaphostrongylus tenuis</name>
    <name type="common">Meningeal worm</name>
    <dbReference type="NCBI Taxonomy" id="148309"/>
    <lineage>
        <taxon>Eukaryota</taxon>
        <taxon>Metazoa</taxon>
        <taxon>Ecdysozoa</taxon>
        <taxon>Nematoda</taxon>
        <taxon>Chromadorea</taxon>
        <taxon>Rhabditida</taxon>
        <taxon>Rhabditina</taxon>
        <taxon>Rhabditomorpha</taxon>
        <taxon>Strongyloidea</taxon>
        <taxon>Metastrongylidae</taxon>
        <taxon>Parelaphostrongylus</taxon>
    </lineage>
</organism>
<sequence length="77" mass="8756">MEAVSMRVRICSRLHRSVHRSTSQTEYSVCRVQKHNLDGVAIVVLWSQKNRSSRKLLQLVTTLGGPYGSGRRLRSCD</sequence>
<comment type="caution">
    <text evidence="1">The sequence shown here is derived from an EMBL/GenBank/DDBJ whole genome shotgun (WGS) entry which is preliminary data.</text>
</comment>
<dbReference type="Proteomes" id="UP001196413">
    <property type="component" value="Unassembled WGS sequence"/>
</dbReference>
<name>A0AAD5MR06_PARTN</name>
<dbReference type="AlphaFoldDB" id="A0AAD5MR06"/>
<gene>
    <name evidence="1" type="ORF">KIN20_009775</name>
</gene>